<accession>A0A8C2AVW7</accession>
<feature type="disulfide bond" evidence="7">
    <location>
        <begin position="378"/>
        <end position="451"/>
    </location>
</feature>
<keyword evidence="6" id="KW-0325">Glycoprotein</keyword>
<dbReference type="GO" id="GO:0019216">
    <property type="term" value="P:regulation of lipid metabolic process"/>
    <property type="evidence" value="ECO:0007669"/>
    <property type="project" value="UniProtKB-UniRule"/>
</dbReference>
<dbReference type="InterPro" id="IPR008139">
    <property type="entry name" value="SaposinB_dom"/>
</dbReference>
<feature type="disulfide bond" evidence="7">
    <location>
        <begin position="319"/>
        <end position="330"/>
    </location>
</feature>
<protein>
    <submittedName>
        <fullName evidence="11">Prosaposin</fullName>
    </submittedName>
</protein>
<evidence type="ECO:0000256" key="4">
    <source>
        <dbReference type="ARBA" id="ARBA00022737"/>
    </source>
</evidence>
<feature type="disulfide bond" evidence="7">
    <location>
        <begin position="88"/>
        <end position="100"/>
    </location>
</feature>
<feature type="disulfide bond" evidence="7">
    <location>
        <begin position="220"/>
        <end position="231"/>
    </location>
</feature>
<feature type="domain" description="Saposin B-type" evidence="9">
    <location>
        <begin position="53"/>
        <end position="136"/>
    </location>
</feature>
<dbReference type="PIRSF" id="PIRSF002431">
    <property type="entry name" value="Saposin"/>
    <property type="match status" value="1"/>
</dbReference>
<evidence type="ECO:0000256" key="7">
    <source>
        <dbReference type="PIRSR" id="PIRSR002431-1"/>
    </source>
</evidence>
<feature type="disulfide bond" evidence="7">
    <location>
        <begin position="188"/>
        <end position="261"/>
    </location>
</feature>
<keyword evidence="5 7" id="KW-1015">Disulfide bond</keyword>
<dbReference type="Pfam" id="PF03489">
    <property type="entry name" value="SapB_2"/>
    <property type="match status" value="4"/>
</dbReference>
<evidence type="ECO:0000313" key="12">
    <source>
        <dbReference type="Proteomes" id="UP000694700"/>
    </source>
</evidence>
<dbReference type="InterPro" id="IPR007856">
    <property type="entry name" value="SapB_1"/>
</dbReference>
<dbReference type="SMART" id="SM00741">
    <property type="entry name" value="SapB"/>
    <property type="match status" value="4"/>
</dbReference>
<dbReference type="InterPro" id="IPR008138">
    <property type="entry name" value="SapB_2"/>
</dbReference>
<feature type="disulfide bond" evidence="7">
    <location>
        <begin position="57"/>
        <end position="132"/>
    </location>
</feature>
<dbReference type="InterPro" id="IPR008373">
    <property type="entry name" value="Saposin"/>
</dbReference>
<dbReference type="AlphaFoldDB" id="A0A8C2AVW7"/>
<dbReference type="PROSITE" id="PS51110">
    <property type="entry name" value="SAP_A"/>
    <property type="match status" value="1"/>
</dbReference>
<feature type="signal peptide" evidence="8">
    <location>
        <begin position="1"/>
        <end position="15"/>
    </location>
</feature>
<evidence type="ECO:0000259" key="9">
    <source>
        <dbReference type="PROSITE" id="PS50015"/>
    </source>
</evidence>
<keyword evidence="4" id="KW-0677">Repeat</keyword>
<dbReference type="GO" id="GO:0005764">
    <property type="term" value="C:lysosome"/>
    <property type="evidence" value="ECO:0007669"/>
    <property type="project" value="UniProtKB-UniRule"/>
</dbReference>
<dbReference type="GO" id="GO:0016020">
    <property type="term" value="C:membrane"/>
    <property type="evidence" value="ECO:0007669"/>
    <property type="project" value="GOC"/>
</dbReference>
<evidence type="ECO:0000256" key="3">
    <source>
        <dbReference type="ARBA" id="ARBA00022729"/>
    </source>
</evidence>
<feature type="domain" description="Saposin A-type" evidence="10">
    <location>
        <begin position="12"/>
        <end position="52"/>
    </location>
</feature>
<dbReference type="PROSITE" id="PS50015">
    <property type="entry name" value="SAP_B"/>
    <property type="match status" value="4"/>
</dbReference>
<keyword evidence="3 8" id="KW-0732">Signal</keyword>
<name>A0A8C2AVW7_CYPCA</name>
<evidence type="ECO:0000313" key="11">
    <source>
        <dbReference type="Ensembl" id="ENSCCRP00015110262.1"/>
    </source>
</evidence>
<feature type="disulfide bond" evidence="7">
    <location>
        <begin position="60"/>
        <end position="126"/>
    </location>
</feature>
<feature type="disulfide bond" evidence="7">
    <location>
        <begin position="301"/>
        <end position="361"/>
    </location>
</feature>
<feature type="disulfide bond" evidence="7">
    <location>
        <begin position="409"/>
        <end position="420"/>
    </location>
</feature>
<evidence type="ECO:0000259" key="10">
    <source>
        <dbReference type="PROSITE" id="PS51110"/>
    </source>
</evidence>
<feature type="chain" id="PRO_5034615268" evidence="8">
    <location>
        <begin position="16"/>
        <end position="542"/>
    </location>
</feature>
<evidence type="ECO:0000256" key="1">
    <source>
        <dbReference type="ARBA" id="ARBA00004613"/>
    </source>
</evidence>
<dbReference type="FunFam" id="1.10.225.10:FF:000002">
    <property type="entry name" value="prosaposin isoform X2"/>
    <property type="match status" value="2"/>
</dbReference>
<dbReference type="Pfam" id="PF05184">
    <property type="entry name" value="SapB_1"/>
    <property type="match status" value="2"/>
</dbReference>
<feature type="domain" description="Saposin B-type" evidence="9">
    <location>
        <begin position="288"/>
        <end position="365"/>
    </location>
</feature>
<dbReference type="SMART" id="SM00162">
    <property type="entry name" value="SAPA"/>
    <property type="match status" value="2"/>
</dbReference>
<comment type="subcellular location">
    <subcellularLocation>
        <location evidence="1">Secreted</location>
    </subcellularLocation>
</comment>
<evidence type="ECO:0000256" key="5">
    <source>
        <dbReference type="ARBA" id="ARBA00023157"/>
    </source>
</evidence>
<feature type="domain" description="Saposin B-type" evidence="9">
    <location>
        <begin position="184"/>
        <end position="265"/>
    </location>
</feature>
<dbReference type="Ensembl" id="ENSCCRT00015113750.1">
    <property type="protein sequence ID" value="ENSCCRP00015110262.1"/>
    <property type="gene ID" value="ENSCCRG00015043611.1"/>
</dbReference>
<feature type="disulfide bond" evidence="7">
    <location>
        <begin position="191"/>
        <end position="255"/>
    </location>
</feature>
<organism evidence="11 12">
    <name type="scientific">Cyprinus carpio</name>
    <name type="common">Common carp</name>
    <dbReference type="NCBI Taxonomy" id="7962"/>
    <lineage>
        <taxon>Eukaryota</taxon>
        <taxon>Metazoa</taxon>
        <taxon>Chordata</taxon>
        <taxon>Craniata</taxon>
        <taxon>Vertebrata</taxon>
        <taxon>Euteleostomi</taxon>
        <taxon>Actinopterygii</taxon>
        <taxon>Neopterygii</taxon>
        <taxon>Teleostei</taxon>
        <taxon>Ostariophysi</taxon>
        <taxon>Cypriniformes</taxon>
        <taxon>Cyprinidae</taxon>
        <taxon>Cyprininae</taxon>
        <taxon>Cyprinus</taxon>
    </lineage>
</organism>
<dbReference type="PANTHER" id="PTHR11480">
    <property type="entry name" value="SAPOSIN-RELATED"/>
    <property type="match status" value="1"/>
</dbReference>
<dbReference type="GO" id="GO:0005576">
    <property type="term" value="C:extracellular region"/>
    <property type="evidence" value="ECO:0007669"/>
    <property type="project" value="UniProtKB-SubCell"/>
</dbReference>
<dbReference type="SUPFAM" id="SSF47862">
    <property type="entry name" value="Saposin"/>
    <property type="match status" value="4"/>
</dbReference>
<reference evidence="11" key="1">
    <citation type="submission" date="2025-08" db="UniProtKB">
        <authorList>
            <consortium name="Ensembl"/>
        </authorList>
    </citation>
    <scope>IDENTIFICATION</scope>
</reference>
<keyword evidence="2" id="KW-0964">Secreted</keyword>
<proteinExistence type="predicted"/>
<dbReference type="PANTHER" id="PTHR11480:SF95">
    <property type="entry name" value="PROSAPOSIN"/>
    <property type="match status" value="1"/>
</dbReference>
<dbReference type="InterPro" id="IPR051428">
    <property type="entry name" value="Sphingo_Act-Surfact_Prot"/>
</dbReference>
<dbReference type="InterPro" id="IPR021165">
    <property type="entry name" value="Saposin_chordata"/>
</dbReference>
<dbReference type="GO" id="GO:0007193">
    <property type="term" value="P:adenylate cyclase-inhibiting G protein-coupled receptor signaling pathway"/>
    <property type="evidence" value="ECO:0007669"/>
    <property type="project" value="UniProtKB-UniRule"/>
</dbReference>
<evidence type="ECO:0000256" key="2">
    <source>
        <dbReference type="ARBA" id="ARBA00022525"/>
    </source>
</evidence>
<evidence type="ECO:0000256" key="6">
    <source>
        <dbReference type="ARBA" id="ARBA00023180"/>
    </source>
</evidence>
<dbReference type="PRINTS" id="PR01797">
    <property type="entry name" value="SAPOSIN"/>
</dbReference>
<sequence length="542" mass="59954">IFSCFLLAVASPLLGTEQCARGPPYWCQNVKTASLCGAVQHCQQNVWSKPQMKSVPCDLCKEVLMVVEQLLKDNATESELLEYMEKACQLIPDEGLADQCKEIVDNYFPILMGIIEGELDDPGVVCSAMGLCVSQQAALAKAQLMSNEIPKVDLNQRVSPFLLNIPQLLYPQENTKKETSKQTGGDVCQDCVTFISDTQEEAKTNSSFINTLLTQVESQCDLLGPGMSDMCKEYISQYGPLVFQQLMSMQAKDICSRAGFCSTQNKSVRMEKLMPAKSIPAVKMFPATKLETPVKSKPAECADTLVFQEEIVQAVETICDILPSTLTPQCKDLIETYGQAIIELLVQEADPKTICTFLALCNGVTVMDKQRFEAGGFCDVCKMAVRYVDGILEQNATQAEIEDAVLKVCNFLPDAVRDECNQLIEQYEPLLVQLLLQTLDPDFVCMKLGACPEAVQRLLGLEQCSWGPAYWCKNVETASRCNVSIVFLPLQNTTLCFESDAVLHIKNRLRFKCSFCVCVVGLGSLQASRVELKDEQSVPQQS</sequence>
<dbReference type="Gene3D" id="1.10.225.10">
    <property type="entry name" value="Saposin-like"/>
    <property type="match status" value="4"/>
</dbReference>
<feature type="domain" description="Saposin B-type" evidence="9">
    <location>
        <begin position="374"/>
        <end position="455"/>
    </location>
</feature>
<dbReference type="InterPro" id="IPR003119">
    <property type="entry name" value="SAP_A"/>
</dbReference>
<dbReference type="Proteomes" id="UP000694700">
    <property type="component" value="Unplaced"/>
</dbReference>
<evidence type="ECO:0000256" key="8">
    <source>
        <dbReference type="SAM" id="SignalP"/>
    </source>
</evidence>
<dbReference type="InterPro" id="IPR011001">
    <property type="entry name" value="Saposin-like"/>
</dbReference>
<feature type="disulfide bond" evidence="7">
    <location>
        <begin position="381"/>
        <end position="445"/>
    </location>
</feature>
<dbReference type="GO" id="GO:0006665">
    <property type="term" value="P:sphingolipid metabolic process"/>
    <property type="evidence" value="ECO:0007669"/>
    <property type="project" value="UniProtKB-UniRule"/>
</dbReference>
<dbReference type="Pfam" id="PF02199">
    <property type="entry name" value="SapA"/>
    <property type="match status" value="2"/>
</dbReference>